<dbReference type="Proteomes" id="UP001356428">
    <property type="component" value="Chromosome"/>
</dbReference>
<protein>
    <submittedName>
        <fullName evidence="2">Aldo/keto reductase</fullName>
    </submittedName>
</protein>
<accession>A0ABZ1EW14</accession>
<dbReference type="InterPro" id="IPR023210">
    <property type="entry name" value="NADP_OxRdtase_dom"/>
</dbReference>
<dbReference type="InterPro" id="IPR050523">
    <property type="entry name" value="AKR_Detox_Biosynth"/>
</dbReference>
<dbReference type="PANTHER" id="PTHR43364">
    <property type="entry name" value="NADH-SPECIFIC METHYLGLYOXAL REDUCTASE-RELATED"/>
    <property type="match status" value="1"/>
</dbReference>
<name>A0ABZ1EW14_9ACTN</name>
<feature type="domain" description="NADP-dependent oxidoreductase" evidence="1">
    <location>
        <begin position="17"/>
        <end position="321"/>
    </location>
</feature>
<dbReference type="Pfam" id="PF00248">
    <property type="entry name" value="Aldo_ket_red"/>
    <property type="match status" value="1"/>
</dbReference>
<sequence>MLRRRIGGPTGPLASALSLGTLPFGTTVDEETSFAILDRFVEAGGSLLDTANNYAFWAPGGTGDESEATLGRWLAARGPALRDQVLISTKMGARPTVPGTGLETAEGLSGPVVRKAAEDSLRRLGTDRIDVYWAHIEDRTVPLEETVEAFDALVRAGKADVLGCSNHATWLTERARATARAAGMTPYTCVQQRYSYLQPRFDLGLPETAHVHVTQELLDYVRGEADMTLMAYSSLISGAYTRPDKPLPEAYDHPGSVRRLAVLGEVADELGASVNQVVLAWLMAGDRPVVPIVGASSVEQLEEILGAVELELPGELKERLDTAALVPTAV</sequence>
<evidence type="ECO:0000313" key="2">
    <source>
        <dbReference type="EMBL" id="WSB08164.1"/>
    </source>
</evidence>
<dbReference type="SUPFAM" id="SSF51430">
    <property type="entry name" value="NAD(P)-linked oxidoreductase"/>
    <property type="match status" value="1"/>
</dbReference>
<gene>
    <name evidence="2" type="ORF">OG849_13350</name>
</gene>
<keyword evidence="3" id="KW-1185">Reference proteome</keyword>
<organism evidence="2 3">
    <name type="scientific">Streptomyces cyaneofuscatus</name>
    <dbReference type="NCBI Taxonomy" id="66883"/>
    <lineage>
        <taxon>Bacteria</taxon>
        <taxon>Bacillati</taxon>
        <taxon>Actinomycetota</taxon>
        <taxon>Actinomycetes</taxon>
        <taxon>Kitasatosporales</taxon>
        <taxon>Streptomycetaceae</taxon>
        <taxon>Streptomyces</taxon>
    </lineage>
</organism>
<dbReference type="EMBL" id="CP109083">
    <property type="protein sequence ID" value="WSB08164.1"/>
    <property type="molecule type" value="Genomic_DNA"/>
</dbReference>
<dbReference type="RefSeq" id="WP_326705429.1">
    <property type="nucleotide sequence ID" value="NZ_CP108861.1"/>
</dbReference>
<dbReference type="InterPro" id="IPR036812">
    <property type="entry name" value="NAD(P)_OxRdtase_dom_sf"/>
</dbReference>
<dbReference type="PANTHER" id="PTHR43364:SF6">
    <property type="entry name" value="OXIDOREDUCTASE-RELATED"/>
    <property type="match status" value="1"/>
</dbReference>
<evidence type="ECO:0000259" key="1">
    <source>
        <dbReference type="Pfam" id="PF00248"/>
    </source>
</evidence>
<evidence type="ECO:0000313" key="3">
    <source>
        <dbReference type="Proteomes" id="UP001356428"/>
    </source>
</evidence>
<proteinExistence type="predicted"/>
<dbReference type="Gene3D" id="3.20.20.100">
    <property type="entry name" value="NADP-dependent oxidoreductase domain"/>
    <property type="match status" value="1"/>
</dbReference>
<reference evidence="2 3" key="1">
    <citation type="submission" date="2022-10" db="EMBL/GenBank/DDBJ databases">
        <title>The complete genomes of actinobacterial strains from the NBC collection.</title>
        <authorList>
            <person name="Joergensen T.S."/>
            <person name="Alvarez Arevalo M."/>
            <person name="Sterndorff E.B."/>
            <person name="Faurdal D."/>
            <person name="Vuksanovic O."/>
            <person name="Mourched A.-S."/>
            <person name="Charusanti P."/>
            <person name="Shaw S."/>
            <person name="Blin K."/>
            <person name="Weber T."/>
        </authorList>
    </citation>
    <scope>NUCLEOTIDE SEQUENCE [LARGE SCALE GENOMIC DNA]</scope>
    <source>
        <strain evidence="2 3">NBC 01792</strain>
    </source>
</reference>